<organism evidence="2 3">
    <name type="scientific">Sediminivirga luteola</name>
    <dbReference type="NCBI Taxonomy" id="1774748"/>
    <lineage>
        <taxon>Bacteria</taxon>
        <taxon>Bacillati</taxon>
        <taxon>Actinomycetota</taxon>
        <taxon>Actinomycetes</taxon>
        <taxon>Micrococcales</taxon>
        <taxon>Brevibacteriaceae</taxon>
        <taxon>Sediminivirga</taxon>
    </lineage>
</organism>
<name>A0A8J2XMI9_9MICO</name>
<proteinExistence type="predicted"/>
<accession>A0A8J2XMI9</accession>
<evidence type="ECO:0000256" key="1">
    <source>
        <dbReference type="SAM" id="MobiDB-lite"/>
    </source>
</evidence>
<feature type="compositionally biased region" description="Basic and acidic residues" evidence="1">
    <location>
        <begin position="42"/>
        <end position="52"/>
    </location>
</feature>
<dbReference type="EMBL" id="BMFY01000019">
    <property type="protein sequence ID" value="GGA26857.1"/>
    <property type="molecule type" value="Genomic_DNA"/>
</dbReference>
<evidence type="ECO:0000313" key="2">
    <source>
        <dbReference type="EMBL" id="GGA26857.1"/>
    </source>
</evidence>
<keyword evidence="3" id="KW-1185">Reference proteome</keyword>
<reference evidence="2" key="2">
    <citation type="submission" date="2020-09" db="EMBL/GenBank/DDBJ databases">
        <authorList>
            <person name="Sun Q."/>
            <person name="Zhou Y."/>
        </authorList>
    </citation>
    <scope>NUCLEOTIDE SEQUENCE</scope>
    <source>
        <strain evidence="2">CGMCC 1.12785</strain>
    </source>
</reference>
<comment type="caution">
    <text evidence="2">The sequence shown here is derived from an EMBL/GenBank/DDBJ whole genome shotgun (WGS) entry which is preliminary data.</text>
</comment>
<evidence type="ECO:0000313" key="3">
    <source>
        <dbReference type="Proteomes" id="UP000616114"/>
    </source>
</evidence>
<sequence length="52" mass="5814">MERVARWPLRCPERSPARYRKQDDHTAAVLTATTKRCGNGGNRDDGGSRDGQ</sequence>
<dbReference type="Proteomes" id="UP000616114">
    <property type="component" value="Unassembled WGS sequence"/>
</dbReference>
<protein>
    <submittedName>
        <fullName evidence="2">Uncharacterized protein</fullName>
    </submittedName>
</protein>
<dbReference type="AlphaFoldDB" id="A0A8J2XMI9"/>
<reference evidence="2" key="1">
    <citation type="journal article" date="2014" name="Int. J. Syst. Evol. Microbiol.">
        <title>Complete genome sequence of Corynebacterium casei LMG S-19264T (=DSM 44701T), isolated from a smear-ripened cheese.</title>
        <authorList>
            <consortium name="US DOE Joint Genome Institute (JGI-PGF)"/>
            <person name="Walter F."/>
            <person name="Albersmeier A."/>
            <person name="Kalinowski J."/>
            <person name="Ruckert C."/>
        </authorList>
    </citation>
    <scope>NUCLEOTIDE SEQUENCE</scope>
    <source>
        <strain evidence="2">CGMCC 1.12785</strain>
    </source>
</reference>
<feature type="region of interest" description="Disordered" evidence="1">
    <location>
        <begin position="31"/>
        <end position="52"/>
    </location>
</feature>
<gene>
    <name evidence="2" type="ORF">GCM10011333_32100</name>
</gene>